<dbReference type="Pfam" id="PF01636">
    <property type="entry name" value="APH"/>
    <property type="match status" value="1"/>
</dbReference>
<feature type="coiled-coil region" evidence="2">
    <location>
        <begin position="227"/>
        <end position="254"/>
    </location>
</feature>
<protein>
    <recommendedName>
        <fullName evidence="3">Aminoglycoside phosphotransferase domain-containing protein</fullName>
    </recommendedName>
</protein>
<evidence type="ECO:0000259" key="3">
    <source>
        <dbReference type="Pfam" id="PF01636"/>
    </source>
</evidence>
<evidence type="ECO:0000313" key="5">
    <source>
        <dbReference type="Proteomes" id="UP000310314"/>
    </source>
</evidence>
<evidence type="ECO:0000256" key="1">
    <source>
        <dbReference type="ARBA" id="ARBA00038240"/>
    </source>
</evidence>
<reference evidence="4 5" key="1">
    <citation type="submission" date="2019-05" db="EMBL/GenBank/DDBJ databases">
        <authorList>
            <person name="Zhang J.-Y."/>
            <person name="Feg X."/>
            <person name="Du Z.-J."/>
        </authorList>
    </citation>
    <scope>NUCLEOTIDE SEQUENCE [LARGE SCALE GENOMIC DNA]</scope>
    <source>
        <strain evidence="4 5">RZ26</strain>
    </source>
</reference>
<dbReference type="InterPro" id="IPR011009">
    <property type="entry name" value="Kinase-like_dom_sf"/>
</dbReference>
<keyword evidence="2" id="KW-0175">Coiled coil</keyword>
<accession>A0A5S3PRF5</accession>
<evidence type="ECO:0000313" key="4">
    <source>
        <dbReference type="EMBL" id="TMM57320.1"/>
    </source>
</evidence>
<dbReference type="SUPFAM" id="SSF56112">
    <property type="entry name" value="Protein kinase-like (PK-like)"/>
    <property type="match status" value="1"/>
</dbReference>
<dbReference type="EMBL" id="VATY01000002">
    <property type="protein sequence ID" value="TMM57320.1"/>
    <property type="molecule type" value="Genomic_DNA"/>
</dbReference>
<dbReference type="OrthoDB" id="241498at2"/>
<proteinExistence type="inferred from homology"/>
<dbReference type="GO" id="GO:0019202">
    <property type="term" value="F:amino acid kinase activity"/>
    <property type="evidence" value="ECO:0007669"/>
    <property type="project" value="TreeGrafter"/>
</dbReference>
<dbReference type="PANTHER" id="PTHR21064:SF6">
    <property type="entry name" value="AMINOGLYCOSIDE PHOSPHOTRANSFERASE DOMAIN-CONTAINING PROTEIN"/>
    <property type="match status" value="1"/>
</dbReference>
<comment type="similarity">
    <text evidence="1">Belongs to the pseudomonas-type ThrB family.</text>
</comment>
<dbReference type="InterPro" id="IPR050249">
    <property type="entry name" value="Pseudomonas-type_ThrB"/>
</dbReference>
<dbReference type="Gene3D" id="3.30.200.20">
    <property type="entry name" value="Phosphorylase Kinase, domain 1"/>
    <property type="match status" value="1"/>
</dbReference>
<organism evidence="4 5">
    <name type="scientific">Maribacter algarum</name>
    <name type="common">ex Zhang et al. 2020</name>
    <dbReference type="NCBI Taxonomy" id="2578118"/>
    <lineage>
        <taxon>Bacteria</taxon>
        <taxon>Pseudomonadati</taxon>
        <taxon>Bacteroidota</taxon>
        <taxon>Flavobacteriia</taxon>
        <taxon>Flavobacteriales</taxon>
        <taxon>Flavobacteriaceae</taxon>
        <taxon>Maribacter</taxon>
    </lineage>
</organism>
<dbReference type="RefSeq" id="WP_138658303.1">
    <property type="nucleotide sequence ID" value="NZ_VATY01000002.1"/>
</dbReference>
<evidence type="ECO:0000256" key="2">
    <source>
        <dbReference type="SAM" id="Coils"/>
    </source>
</evidence>
<gene>
    <name evidence="4" type="ORF">FEE95_12610</name>
</gene>
<sequence>MSQYSVLNQHNIDEICDWYDIEKVTSFSVLSGGSENTNYLVTAENQRYVLTICEQKTKQSAQELAYLLEYLAQNTFKTSKLLRTVTDEPISNWKGKPVMLKVFIDGEIIENLTATLLETIGTEIGRLHKIEAPSYLPKVLAYGKEYFREVSTYAAGSAFEAWLKEIEDYIEPYFSENLPKCLIHSDIFFSNIVINPAENDVCIMDFEEAANYFRIFDIGMTLVGLCSDEETLNLNKANNLLNGYQKEIELNELERFSLQAFTVYAAASMTFWRHRNFNHVNPDPKMYDHYLGLKVIADAVKDIPRNNFSGIFY</sequence>
<name>A0A5S3PRF5_9FLAO</name>
<dbReference type="AlphaFoldDB" id="A0A5S3PRF5"/>
<dbReference type="PANTHER" id="PTHR21064">
    <property type="entry name" value="AMINOGLYCOSIDE PHOSPHOTRANSFERASE DOMAIN-CONTAINING PROTEIN-RELATED"/>
    <property type="match status" value="1"/>
</dbReference>
<keyword evidence="5" id="KW-1185">Reference proteome</keyword>
<dbReference type="InterPro" id="IPR002575">
    <property type="entry name" value="Aminoglycoside_PTrfase"/>
</dbReference>
<comment type="caution">
    <text evidence="4">The sequence shown here is derived from an EMBL/GenBank/DDBJ whole genome shotgun (WGS) entry which is preliminary data.</text>
</comment>
<dbReference type="Proteomes" id="UP000310314">
    <property type="component" value="Unassembled WGS sequence"/>
</dbReference>
<feature type="domain" description="Aminoglycoside phosphotransferase" evidence="3">
    <location>
        <begin position="28"/>
        <end position="230"/>
    </location>
</feature>
<dbReference type="Gene3D" id="3.90.1200.10">
    <property type="match status" value="1"/>
</dbReference>